<dbReference type="Proteomes" id="UP000234474">
    <property type="component" value="Unassembled WGS sequence"/>
</dbReference>
<evidence type="ECO:0000313" key="1">
    <source>
        <dbReference type="EMBL" id="PKX89651.1"/>
    </source>
</evidence>
<evidence type="ECO:0000313" key="2">
    <source>
        <dbReference type="Proteomes" id="UP000234474"/>
    </source>
</evidence>
<dbReference type="RefSeq" id="XP_024678246.1">
    <property type="nucleotide sequence ID" value="XM_024825906.1"/>
</dbReference>
<name>A0A2I1BWH6_ASPN1</name>
<organism evidence="1 2">
    <name type="scientific">Aspergillus novofumigatus (strain IBT 16806)</name>
    <dbReference type="NCBI Taxonomy" id="1392255"/>
    <lineage>
        <taxon>Eukaryota</taxon>
        <taxon>Fungi</taxon>
        <taxon>Dikarya</taxon>
        <taxon>Ascomycota</taxon>
        <taxon>Pezizomycotina</taxon>
        <taxon>Eurotiomycetes</taxon>
        <taxon>Eurotiomycetidae</taxon>
        <taxon>Eurotiales</taxon>
        <taxon>Aspergillaceae</taxon>
        <taxon>Aspergillus</taxon>
        <taxon>Aspergillus subgen. Fumigati</taxon>
    </lineage>
</organism>
<sequence>MSSYKTVAQEKKIPARNLLEKLKLCDNIPNQLVLARNQAASTTLNYLGCPGSSCCLGRHYHPNLTVLTDETPVSIPTARWTNASSNLWNNNNWNTYQIQGDPRVYSELGIFSCAYHSDRFSYFVNDGSTAINTTESPQRFPKSDNSNFTYYGRSYGMDAAVGLNDSFTLNPYIRSYDYNDTGCLSQYTCDYDTTFAIQLDLTTSSPVPVY</sequence>
<dbReference type="VEuPathDB" id="FungiDB:P174DRAFT_435026"/>
<keyword evidence="2" id="KW-1185">Reference proteome</keyword>
<dbReference type="GeneID" id="36533231"/>
<proteinExistence type="predicted"/>
<dbReference type="EMBL" id="MSZS01000009">
    <property type="protein sequence ID" value="PKX89651.1"/>
    <property type="molecule type" value="Genomic_DNA"/>
</dbReference>
<dbReference type="OrthoDB" id="529273at2759"/>
<comment type="caution">
    <text evidence="1">The sequence shown here is derived from an EMBL/GenBank/DDBJ whole genome shotgun (WGS) entry which is preliminary data.</text>
</comment>
<accession>A0A2I1BWH6</accession>
<protein>
    <submittedName>
        <fullName evidence="1">Uncharacterized protein</fullName>
    </submittedName>
</protein>
<gene>
    <name evidence="1" type="ORF">P174DRAFT_435026</name>
</gene>
<dbReference type="AlphaFoldDB" id="A0A2I1BWH6"/>
<reference evidence="2" key="1">
    <citation type="journal article" date="2018" name="Proc. Natl. Acad. Sci. U.S.A.">
        <title>Linking secondary metabolites to gene clusters through genome sequencing of six diverse Aspergillus species.</title>
        <authorList>
            <person name="Kaerboelling I."/>
            <person name="Vesth T.C."/>
            <person name="Frisvad J.C."/>
            <person name="Nybo J.L."/>
            <person name="Theobald S."/>
            <person name="Kuo A."/>
            <person name="Bowyer P."/>
            <person name="Matsuda Y."/>
            <person name="Mondo S."/>
            <person name="Lyhne E.K."/>
            <person name="Kogle M.E."/>
            <person name="Clum A."/>
            <person name="Lipzen A."/>
            <person name="Salamov A."/>
            <person name="Ngan C.Y."/>
            <person name="Daum C."/>
            <person name="Chiniquy J."/>
            <person name="Barry K."/>
            <person name="LaButti K."/>
            <person name="Haridas S."/>
            <person name="Simmons B.A."/>
            <person name="Magnuson J.K."/>
            <person name="Mortensen U.H."/>
            <person name="Larsen T.O."/>
            <person name="Grigoriev I.V."/>
            <person name="Baker S.E."/>
            <person name="Andersen M.R."/>
        </authorList>
    </citation>
    <scope>NUCLEOTIDE SEQUENCE [LARGE SCALE GENOMIC DNA]</scope>
    <source>
        <strain evidence="2">IBT 16806</strain>
    </source>
</reference>